<keyword evidence="2" id="KW-1185">Reference proteome</keyword>
<dbReference type="InterPro" id="IPR055712">
    <property type="entry name" value="DUF7288"/>
</dbReference>
<name>A0A1I4SR82_9EURY</name>
<dbReference type="AlphaFoldDB" id="A0A1I4SR82"/>
<dbReference type="STRING" id="487685.SAMN04488696_1971"/>
<evidence type="ECO:0000313" key="1">
    <source>
        <dbReference type="EMBL" id="SFM66942.1"/>
    </source>
</evidence>
<protein>
    <submittedName>
        <fullName evidence="1">Uncharacterized protein</fullName>
    </submittedName>
</protein>
<dbReference type="Proteomes" id="UP000198535">
    <property type="component" value="Unassembled WGS sequence"/>
</dbReference>
<gene>
    <name evidence="1" type="ORF">SAMN04488696_1971</name>
</gene>
<dbReference type="Pfam" id="PF23959">
    <property type="entry name" value="DUF7288"/>
    <property type="match status" value="1"/>
</dbReference>
<accession>A0A1I4SR82</accession>
<dbReference type="RefSeq" id="WP_245747995.1">
    <property type="nucleotide sequence ID" value="NZ_FOUJ01000004.1"/>
</dbReference>
<sequence length="204" mass="22723">MVIWIFPDEMDTHGQMHSLEALMASLIMIGIIVFAVEATSLTPLTSSTANAHIEAQLQTMGQDMLNTLSYTGHEHNSDLKNDILNWNGTEYVWNGTGYDSRDSNNITLVNSSLGEIFEFIAIPRGIAHNVHFTWVNENGITISRPYIYNGDPSDNAVIVSKKVVLSDYEVGNTSTFIVDTGIPDADNSSEFYNIVNVKMTLWRM</sequence>
<proteinExistence type="predicted"/>
<reference evidence="2" key="1">
    <citation type="submission" date="2016-10" db="EMBL/GenBank/DDBJ databases">
        <authorList>
            <person name="Varghese N."/>
            <person name="Submissions S."/>
        </authorList>
    </citation>
    <scope>NUCLEOTIDE SEQUENCE [LARGE SCALE GENOMIC DNA]</scope>
    <source>
        <strain evidence="2">Mob M</strain>
    </source>
</reference>
<organism evidence="1 2">
    <name type="scientific">Methanolobus profundi</name>
    <dbReference type="NCBI Taxonomy" id="487685"/>
    <lineage>
        <taxon>Archaea</taxon>
        <taxon>Methanobacteriati</taxon>
        <taxon>Methanobacteriota</taxon>
        <taxon>Stenosarchaea group</taxon>
        <taxon>Methanomicrobia</taxon>
        <taxon>Methanosarcinales</taxon>
        <taxon>Methanosarcinaceae</taxon>
        <taxon>Methanolobus</taxon>
    </lineage>
</organism>
<dbReference type="EMBL" id="FOUJ01000004">
    <property type="protein sequence ID" value="SFM66942.1"/>
    <property type="molecule type" value="Genomic_DNA"/>
</dbReference>
<evidence type="ECO:0000313" key="2">
    <source>
        <dbReference type="Proteomes" id="UP000198535"/>
    </source>
</evidence>